<gene>
    <name evidence="2" type="ORF">AQ619_00985</name>
</gene>
<evidence type="ECO:0000313" key="3">
    <source>
        <dbReference type="Proteomes" id="UP000056905"/>
    </source>
</evidence>
<dbReference type="RefSeq" id="WP_062142986.1">
    <property type="nucleotide sequence ID" value="NZ_CP013002.1"/>
</dbReference>
<dbReference type="STRING" id="69395.AQ619_00985"/>
<feature type="chain" id="PRO_5006052430" description="Copper chaperone PCu(A)C" evidence="1">
    <location>
        <begin position="24"/>
        <end position="163"/>
    </location>
</feature>
<keyword evidence="1" id="KW-0732">Signal</keyword>
<evidence type="ECO:0000256" key="1">
    <source>
        <dbReference type="SAM" id="SignalP"/>
    </source>
</evidence>
<dbReference type="Pfam" id="PF04314">
    <property type="entry name" value="PCuAC"/>
    <property type="match status" value="1"/>
</dbReference>
<dbReference type="PANTHER" id="PTHR36302:SF1">
    <property type="entry name" value="COPPER CHAPERONE PCU(A)C"/>
    <property type="match status" value="1"/>
</dbReference>
<dbReference type="InterPro" id="IPR058248">
    <property type="entry name" value="Lxx211020-like"/>
</dbReference>
<reference evidence="2 3" key="1">
    <citation type="submission" date="2015-10" db="EMBL/GenBank/DDBJ databases">
        <title>Conservation of the essential genome among Caulobacter and Brevundimonas species.</title>
        <authorList>
            <person name="Scott D."/>
            <person name="Ely B."/>
        </authorList>
    </citation>
    <scope>NUCLEOTIDE SEQUENCE [LARGE SCALE GENOMIC DNA]</scope>
    <source>
        <strain evidence="2 3">CB4</strain>
    </source>
</reference>
<dbReference type="OrthoDB" id="9796962at2"/>
<organism evidence="2 3">
    <name type="scientific">Caulobacter henricii</name>
    <dbReference type="NCBI Taxonomy" id="69395"/>
    <lineage>
        <taxon>Bacteria</taxon>
        <taxon>Pseudomonadati</taxon>
        <taxon>Pseudomonadota</taxon>
        <taxon>Alphaproteobacteria</taxon>
        <taxon>Caulobacterales</taxon>
        <taxon>Caulobacteraceae</taxon>
        <taxon>Caulobacter</taxon>
    </lineage>
</organism>
<protein>
    <recommendedName>
        <fullName evidence="4">Copper chaperone PCu(A)C</fullName>
    </recommendedName>
</protein>
<proteinExistence type="predicted"/>
<dbReference type="InterPro" id="IPR036182">
    <property type="entry name" value="PCuAC_sf"/>
</dbReference>
<dbReference type="Gene3D" id="2.60.40.1890">
    <property type="entry name" value="PCu(A)C copper chaperone"/>
    <property type="match status" value="1"/>
</dbReference>
<dbReference type="SUPFAM" id="SSF110087">
    <property type="entry name" value="DR1885-like metal-binding protein"/>
    <property type="match status" value="1"/>
</dbReference>
<dbReference type="AlphaFoldDB" id="A0A0P0NWU9"/>
<accession>A0A0P0NWU9</accession>
<dbReference type="Proteomes" id="UP000056905">
    <property type="component" value="Chromosome"/>
</dbReference>
<dbReference type="EMBL" id="CP013002">
    <property type="protein sequence ID" value="ALL12045.1"/>
    <property type="molecule type" value="Genomic_DNA"/>
</dbReference>
<dbReference type="KEGG" id="chq:AQ619_00985"/>
<dbReference type="InterPro" id="IPR007410">
    <property type="entry name" value="LpqE-like"/>
</dbReference>
<feature type="signal peptide" evidence="1">
    <location>
        <begin position="1"/>
        <end position="23"/>
    </location>
</feature>
<sequence length="163" mass="16812">MPSARFLGLAAALTLALATPALAGDYKVGALTIKSPWTRPALINMNGVGFMTFANAGPRPVRLLSAESPVAGKVEIHQSAMANGVMSMRRQDDGVVIPAGGSVAFAPGGYHLMLLGLKQPLVQGQKVPLTLVFDNGRRAAVELTAQSAAPQAGQGSAAEPHHH</sequence>
<dbReference type="PANTHER" id="PTHR36302">
    <property type="entry name" value="BLR7088 PROTEIN"/>
    <property type="match status" value="1"/>
</dbReference>
<evidence type="ECO:0008006" key="4">
    <source>
        <dbReference type="Google" id="ProtNLM"/>
    </source>
</evidence>
<keyword evidence="3" id="KW-1185">Reference proteome</keyword>
<name>A0A0P0NWU9_9CAUL</name>
<evidence type="ECO:0000313" key="2">
    <source>
        <dbReference type="EMBL" id="ALL12045.1"/>
    </source>
</evidence>